<comment type="caution">
    <text evidence="5">The sequence shown here is derived from an EMBL/GenBank/DDBJ whole genome shotgun (WGS) entry which is preliminary data.</text>
</comment>
<dbReference type="RefSeq" id="WP_048133774.1">
    <property type="nucleotide sequence ID" value="NZ_CAYAYA010000022.1"/>
</dbReference>
<dbReference type="InterPro" id="IPR002716">
    <property type="entry name" value="PIN_dom"/>
</dbReference>
<dbReference type="GeneID" id="41322652"/>
<gene>
    <name evidence="5" type="ORF">A3207_03920</name>
</gene>
<accession>A0A8J8PF55</accession>
<keyword evidence="3" id="KW-0378">Hydrolase</keyword>
<dbReference type="GO" id="GO:0030688">
    <property type="term" value="C:preribosome, small subunit precursor"/>
    <property type="evidence" value="ECO:0007669"/>
    <property type="project" value="TreeGrafter"/>
</dbReference>
<evidence type="ECO:0000313" key="6">
    <source>
        <dbReference type="Proteomes" id="UP000752814"/>
    </source>
</evidence>
<reference evidence="5" key="1">
    <citation type="submission" date="2016-03" db="EMBL/GenBank/DDBJ databases">
        <authorList>
            <person name="Borrel G."/>
            <person name="Mccann A."/>
            <person name="O'Toole P.W."/>
        </authorList>
    </citation>
    <scope>NUCLEOTIDE SEQUENCE</scope>
    <source>
        <strain evidence="5">183</strain>
    </source>
</reference>
<dbReference type="EMBL" id="LVVT01000022">
    <property type="protein sequence ID" value="TQS81558.1"/>
    <property type="molecule type" value="Genomic_DNA"/>
</dbReference>
<dbReference type="GO" id="GO:0004521">
    <property type="term" value="F:RNA endonuclease activity"/>
    <property type="evidence" value="ECO:0007669"/>
    <property type="project" value="TreeGrafter"/>
</dbReference>
<evidence type="ECO:0000256" key="1">
    <source>
        <dbReference type="ARBA" id="ARBA00022722"/>
    </source>
</evidence>
<dbReference type="InterPro" id="IPR039907">
    <property type="entry name" value="NOB1"/>
</dbReference>
<sequence>MKYVLDSSALFSMQDLPNGVLYTVPGVISELKKYKDPRLKYWDEFIEVKEPSQEFIDTIEKASASSGDDLRLSPVDKSVLALAIETESTVLTDDYSIQNLAKILKISFRGVGMKEIDEVINWTYKCTGCRKEWDKNYPDCPICGSPLKSVRSRKR</sequence>
<dbReference type="Gene3D" id="3.40.50.1010">
    <property type="entry name" value="5'-nuclease"/>
    <property type="match status" value="1"/>
</dbReference>
<keyword evidence="2" id="KW-0479">Metal-binding</keyword>
<organism evidence="5 6">
    <name type="scientific">Candidatus Methanomassiliicoccus intestinalis</name>
    <dbReference type="NCBI Taxonomy" id="1406512"/>
    <lineage>
        <taxon>Archaea</taxon>
        <taxon>Methanobacteriati</taxon>
        <taxon>Thermoplasmatota</taxon>
        <taxon>Thermoplasmata</taxon>
        <taxon>Methanomassiliicoccales</taxon>
        <taxon>Methanomassiliicoccaceae</taxon>
        <taxon>Methanomassiliicoccus</taxon>
    </lineage>
</organism>
<dbReference type="SUPFAM" id="SSF88723">
    <property type="entry name" value="PIN domain-like"/>
    <property type="match status" value="1"/>
</dbReference>
<dbReference type="InterPro" id="IPR029060">
    <property type="entry name" value="PIN-like_dom_sf"/>
</dbReference>
<dbReference type="GO" id="GO:0030490">
    <property type="term" value="P:maturation of SSU-rRNA"/>
    <property type="evidence" value="ECO:0007669"/>
    <property type="project" value="TreeGrafter"/>
</dbReference>
<evidence type="ECO:0000259" key="4">
    <source>
        <dbReference type="SMART" id="SM00670"/>
    </source>
</evidence>
<proteinExistence type="predicted"/>
<dbReference type="GO" id="GO:0046872">
    <property type="term" value="F:metal ion binding"/>
    <property type="evidence" value="ECO:0007669"/>
    <property type="project" value="UniProtKB-KW"/>
</dbReference>
<dbReference type="GO" id="GO:0016787">
    <property type="term" value="F:hydrolase activity"/>
    <property type="evidence" value="ECO:0007669"/>
    <property type="project" value="UniProtKB-KW"/>
</dbReference>
<dbReference type="AlphaFoldDB" id="A0A8J8PF55"/>
<dbReference type="PANTHER" id="PTHR12814:SF2">
    <property type="entry name" value="RNA-BINDING PROTEIN NOB1"/>
    <property type="match status" value="1"/>
</dbReference>
<evidence type="ECO:0000256" key="3">
    <source>
        <dbReference type="ARBA" id="ARBA00022801"/>
    </source>
</evidence>
<protein>
    <submittedName>
        <fullName evidence="5">Nucleic acid-binding protein</fullName>
    </submittedName>
</protein>
<dbReference type="Proteomes" id="UP000752814">
    <property type="component" value="Unassembled WGS sequence"/>
</dbReference>
<dbReference type="Pfam" id="PF17146">
    <property type="entry name" value="PIN_6"/>
    <property type="match status" value="1"/>
</dbReference>
<dbReference type="Gene3D" id="2.20.28.10">
    <property type="match status" value="1"/>
</dbReference>
<name>A0A8J8PF55_9ARCH</name>
<feature type="domain" description="PIN" evidence="4">
    <location>
        <begin position="1"/>
        <end position="99"/>
    </location>
</feature>
<evidence type="ECO:0000256" key="2">
    <source>
        <dbReference type="ARBA" id="ARBA00022723"/>
    </source>
</evidence>
<dbReference type="InterPro" id="IPR033411">
    <property type="entry name" value="Ribonuclease_PIN"/>
</dbReference>
<dbReference type="SMART" id="SM00670">
    <property type="entry name" value="PINc"/>
    <property type="match status" value="1"/>
</dbReference>
<keyword evidence="1" id="KW-0540">Nuclease</keyword>
<evidence type="ECO:0000313" key="5">
    <source>
        <dbReference type="EMBL" id="TQS81558.1"/>
    </source>
</evidence>
<dbReference type="PANTHER" id="PTHR12814">
    <property type="entry name" value="RNA-BINDING PROTEIN NOB1"/>
    <property type="match status" value="1"/>
</dbReference>
<dbReference type="CDD" id="cd09876">
    <property type="entry name" value="PIN_Nob1-like"/>
    <property type="match status" value="1"/>
</dbReference>